<name>A0A371DH13_9APHY</name>
<organism evidence="1 2">
    <name type="scientific">Lentinus brumalis</name>
    <dbReference type="NCBI Taxonomy" id="2498619"/>
    <lineage>
        <taxon>Eukaryota</taxon>
        <taxon>Fungi</taxon>
        <taxon>Dikarya</taxon>
        <taxon>Basidiomycota</taxon>
        <taxon>Agaricomycotina</taxon>
        <taxon>Agaricomycetes</taxon>
        <taxon>Polyporales</taxon>
        <taxon>Polyporaceae</taxon>
        <taxon>Lentinus</taxon>
    </lineage>
</organism>
<gene>
    <name evidence="1" type="ORF">OH76DRAFT_1481325</name>
</gene>
<dbReference type="AlphaFoldDB" id="A0A371DH13"/>
<sequence>MVQETYTRRVQRVLSELVKDNKGSIELETLVEQVRAQPSPCGVRFRRHIDGALRREVQGKRIIVLSNPSPSISVTDAGRKFYAAWGSVLLYPSDHRRVTRMTIAQIVQYTQLMKGVLLEVQGIIRELRPYSQALLDDENIPIVVQELFGTVADLETANIELQQEFAYETARRREVRSIFRK</sequence>
<evidence type="ECO:0000313" key="2">
    <source>
        <dbReference type="Proteomes" id="UP000256964"/>
    </source>
</evidence>
<evidence type="ECO:0000313" key="1">
    <source>
        <dbReference type="EMBL" id="RDX51820.1"/>
    </source>
</evidence>
<reference evidence="1 2" key="1">
    <citation type="journal article" date="2018" name="Biotechnol. Biofuels">
        <title>Integrative visual omics of the white-rot fungus Polyporus brumalis exposes the biotechnological potential of its oxidative enzymes for delignifying raw plant biomass.</title>
        <authorList>
            <person name="Miyauchi S."/>
            <person name="Rancon A."/>
            <person name="Drula E."/>
            <person name="Hage H."/>
            <person name="Chaduli D."/>
            <person name="Favel A."/>
            <person name="Grisel S."/>
            <person name="Henrissat B."/>
            <person name="Herpoel-Gimbert I."/>
            <person name="Ruiz-Duenas F.J."/>
            <person name="Chevret D."/>
            <person name="Hainaut M."/>
            <person name="Lin J."/>
            <person name="Wang M."/>
            <person name="Pangilinan J."/>
            <person name="Lipzen A."/>
            <person name="Lesage-Meessen L."/>
            <person name="Navarro D."/>
            <person name="Riley R."/>
            <person name="Grigoriev I.V."/>
            <person name="Zhou S."/>
            <person name="Raouche S."/>
            <person name="Rosso M.N."/>
        </authorList>
    </citation>
    <scope>NUCLEOTIDE SEQUENCE [LARGE SCALE GENOMIC DNA]</scope>
    <source>
        <strain evidence="1 2">BRFM 1820</strain>
    </source>
</reference>
<protein>
    <submittedName>
        <fullName evidence="1">Uncharacterized protein</fullName>
    </submittedName>
</protein>
<proteinExistence type="predicted"/>
<dbReference type="EMBL" id="KZ857393">
    <property type="protein sequence ID" value="RDX51820.1"/>
    <property type="molecule type" value="Genomic_DNA"/>
</dbReference>
<accession>A0A371DH13</accession>
<dbReference type="OrthoDB" id="2755083at2759"/>
<keyword evidence="2" id="KW-1185">Reference proteome</keyword>
<dbReference type="Proteomes" id="UP000256964">
    <property type="component" value="Unassembled WGS sequence"/>
</dbReference>